<dbReference type="InterPro" id="IPR029063">
    <property type="entry name" value="SAM-dependent_MTases_sf"/>
</dbReference>
<dbReference type="PANTHER" id="PTHR11579:SF9">
    <property type="entry name" value="PROTEIN-L-ISOASPARTATE O-METHYLTRANSFERASE"/>
    <property type="match status" value="1"/>
</dbReference>
<evidence type="ECO:0000313" key="4">
    <source>
        <dbReference type="WBParaSite" id="ECPE_0001411601-mRNA-1"/>
    </source>
</evidence>
<proteinExistence type="inferred from homology"/>
<dbReference type="SUPFAM" id="SSF53335">
    <property type="entry name" value="S-adenosyl-L-methionine-dependent methyltransferases"/>
    <property type="match status" value="1"/>
</dbReference>
<gene>
    <name evidence="2" type="ORF">ECPE_LOCUS14077</name>
</gene>
<reference evidence="4" key="1">
    <citation type="submission" date="2016-06" db="UniProtKB">
        <authorList>
            <consortium name="WormBaseParasite"/>
        </authorList>
    </citation>
    <scope>IDENTIFICATION</scope>
</reference>
<comment type="similarity">
    <text evidence="1">Belongs to the methyltransferase superfamily. L-isoaspartyl/D-aspartyl protein methyltransferase family.</text>
</comment>
<protein>
    <submittedName>
        <fullName evidence="4">Protein-L-isoaspartate(D-aspartate) O-methyltransferase</fullName>
    </submittedName>
</protein>
<dbReference type="PANTHER" id="PTHR11579">
    <property type="entry name" value="PROTEIN-L-ISOASPARTATE O-METHYLTRANSFERASE"/>
    <property type="match status" value="1"/>
</dbReference>
<dbReference type="GO" id="GO:0004719">
    <property type="term" value="F:protein-L-isoaspartate (D-aspartate) O-methyltransferase activity"/>
    <property type="evidence" value="ECO:0007669"/>
    <property type="project" value="InterPro"/>
</dbReference>
<dbReference type="WBParaSite" id="ECPE_0001411601-mRNA-1">
    <property type="protein sequence ID" value="ECPE_0001411601-mRNA-1"/>
    <property type="gene ID" value="ECPE_0001411601"/>
</dbReference>
<evidence type="ECO:0000313" key="3">
    <source>
        <dbReference type="Proteomes" id="UP000272942"/>
    </source>
</evidence>
<reference evidence="2 3" key="2">
    <citation type="submission" date="2018-11" db="EMBL/GenBank/DDBJ databases">
        <authorList>
            <consortium name="Pathogen Informatics"/>
        </authorList>
    </citation>
    <scope>NUCLEOTIDE SEQUENCE [LARGE SCALE GENOMIC DNA]</scope>
    <source>
        <strain evidence="2 3">Egypt</strain>
    </source>
</reference>
<accession>A0A183B4E1</accession>
<evidence type="ECO:0000313" key="2">
    <source>
        <dbReference type="EMBL" id="VDP91349.1"/>
    </source>
</evidence>
<keyword evidence="3" id="KW-1185">Reference proteome</keyword>
<dbReference type="EMBL" id="UZAN01056642">
    <property type="protein sequence ID" value="VDP91349.1"/>
    <property type="molecule type" value="Genomic_DNA"/>
</dbReference>
<dbReference type="Pfam" id="PF01135">
    <property type="entry name" value="PCMT"/>
    <property type="match status" value="1"/>
</dbReference>
<dbReference type="OrthoDB" id="10257972at2759"/>
<dbReference type="Proteomes" id="UP000272942">
    <property type="component" value="Unassembled WGS sequence"/>
</dbReference>
<evidence type="ECO:0000256" key="1">
    <source>
        <dbReference type="ARBA" id="ARBA00005369"/>
    </source>
</evidence>
<dbReference type="GO" id="GO:0005737">
    <property type="term" value="C:cytoplasm"/>
    <property type="evidence" value="ECO:0007669"/>
    <property type="project" value="TreeGrafter"/>
</dbReference>
<dbReference type="InterPro" id="IPR000682">
    <property type="entry name" value="PCMT"/>
</dbReference>
<organism evidence="4">
    <name type="scientific">Echinostoma caproni</name>
    <dbReference type="NCBI Taxonomy" id="27848"/>
    <lineage>
        <taxon>Eukaryota</taxon>
        <taxon>Metazoa</taxon>
        <taxon>Spiralia</taxon>
        <taxon>Lophotrochozoa</taxon>
        <taxon>Platyhelminthes</taxon>
        <taxon>Trematoda</taxon>
        <taxon>Digenea</taxon>
        <taxon>Plagiorchiida</taxon>
        <taxon>Echinostomata</taxon>
        <taxon>Echinostomatoidea</taxon>
        <taxon>Echinostomatidae</taxon>
        <taxon>Echinostoma</taxon>
    </lineage>
</organism>
<dbReference type="Gene3D" id="3.40.50.150">
    <property type="entry name" value="Vaccinia Virus protein VP39"/>
    <property type="match status" value="1"/>
</dbReference>
<dbReference type="AlphaFoldDB" id="A0A183B4E1"/>
<name>A0A183B4E1_9TREM</name>
<sequence>MGANASHGRDNESLMDKLVTAGYTLPSEVERAMRLVDRGSYFEEKSARAYVDLAWRSGSLHLSAPSIYMTALDNLDLQPGLHFLNVGSGSGYFSTIIGLILVDSSCFLCFPLSQRHHAHISWDAHMSSH</sequence>